<evidence type="ECO:0000256" key="1">
    <source>
        <dbReference type="SAM" id="MobiDB-lite"/>
    </source>
</evidence>
<comment type="caution">
    <text evidence="3">The sequence shown here is derived from an EMBL/GenBank/DDBJ whole genome shotgun (WGS) entry which is preliminary data.</text>
</comment>
<proteinExistence type="predicted"/>
<evidence type="ECO:0008006" key="5">
    <source>
        <dbReference type="Google" id="ProtNLM"/>
    </source>
</evidence>
<dbReference type="RefSeq" id="WP_386441727.1">
    <property type="nucleotide sequence ID" value="NZ_JBHSFH010000003.1"/>
</dbReference>
<reference evidence="4" key="1">
    <citation type="journal article" date="2019" name="Int. J. Syst. Evol. Microbiol.">
        <title>The Global Catalogue of Microorganisms (GCM) 10K type strain sequencing project: providing services to taxonomists for standard genome sequencing and annotation.</title>
        <authorList>
            <consortium name="The Broad Institute Genomics Platform"/>
            <consortium name="The Broad Institute Genome Sequencing Center for Infectious Disease"/>
            <person name="Wu L."/>
            <person name="Ma J."/>
        </authorList>
    </citation>
    <scope>NUCLEOTIDE SEQUENCE [LARGE SCALE GENOMIC DNA]</scope>
    <source>
        <strain evidence="4">CGMCC 4.7357</strain>
    </source>
</reference>
<dbReference type="Proteomes" id="UP001595997">
    <property type="component" value="Unassembled WGS sequence"/>
</dbReference>
<gene>
    <name evidence="3" type="ORF">ACFPA8_02870</name>
</gene>
<name>A0ABV9A360_9ACTN</name>
<keyword evidence="2" id="KW-0732">Signal</keyword>
<feature type="region of interest" description="Disordered" evidence="1">
    <location>
        <begin position="39"/>
        <end position="72"/>
    </location>
</feature>
<feature type="signal peptide" evidence="2">
    <location>
        <begin position="1"/>
        <end position="42"/>
    </location>
</feature>
<protein>
    <recommendedName>
        <fullName evidence="5">Lipoprotein</fullName>
    </recommendedName>
</protein>
<keyword evidence="4" id="KW-1185">Reference proteome</keyword>
<sequence>MGPPPTVEEGKRTVEIRKTRRAGLAALAALGLLAAGYGTASAGTGVRPAEAGQERPEAGQQKERDEAADDFESTLELSDGRKVHVRLVEGTGAQERHTTAGSDKWSKWQTLYKTESDRCQGVDLQEKDGTVSLIADFGRFCYDGEPPMESIAGVGTEDLTEWDIDITEGFDGWEDSSITSEGSKVLFVYNSDFGLYTLRWDQSEGFSEIDEPEEQ</sequence>
<evidence type="ECO:0000313" key="3">
    <source>
        <dbReference type="EMBL" id="MFC4493078.1"/>
    </source>
</evidence>
<feature type="compositionally biased region" description="Basic and acidic residues" evidence="1">
    <location>
        <begin position="52"/>
        <end position="65"/>
    </location>
</feature>
<feature type="chain" id="PRO_5046202559" description="Lipoprotein" evidence="2">
    <location>
        <begin position="43"/>
        <end position="215"/>
    </location>
</feature>
<accession>A0ABV9A360</accession>
<evidence type="ECO:0000256" key="2">
    <source>
        <dbReference type="SAM" id="SignalP"/>
    </source>
</evidence>
<organism evidence="3 4">
    <name type="scientific">Streptomyces ovatisporus</name>
    <dbReference type="NCBI Taxonomy" id="1128682"/>
    <lineage>
        <taxon>Bacteria</taxon>
        <taxon>Bacillati</taxon>
        <taxon>Actinomycetota</taxon>
        <taxon>Actinomycetes</taxon>
        <taxon>Kitasatosporales</taxon>
        <taxon>Streptomycetaceae</taxon>
        <taxon>Streptomyces</taxon>
    </lineage>
</organism>
<evidence type="ECO:0000313" key="4">
    <source>
        <dbReference type="Proteomes" id="UP001595997"/>
    </source>
</evidence>
<dbReference type="EMBL" id="JBHSFH010000003">
    <property type="protein sequence ID" value="MFC4493078.1"/>
    <property type="molecule type" value="Genomic_DNA"/>
</dbReference>